<reference evidence="1 2" key="1">
    <citation type="submission" date="2016-11" db="EMBL/GenBank/DDBJ databases">
        <authorList>
            <person name="Jaros S."/>
            <person name="Januszkiewicz K."/>
            <person name="Wedrychowicz H."/>
        </authorList>
    </citation>
    <scope>NUCLEOTIDE SEQUENCE [LARGE SCALE GENOMIC DNA]</scope>
    <source>
        <strain evidence="1 2">DSM 784</strain>
    </source>
</reference>
<dbReference type="Proteomes" id="UP000183788">
    <property type="component" value="Unassembled WGS sequence"/>
</dbReference>
<evidence type="ECO:0000313" key="2">
    <source>
        <dbReference type="Proteomes" id="UP000183788"/>
    </source>
</evidence>
<name>A0A1K1MQ54_9BACT</name>
<protein>
    <submittedName>
        <fullName evidence="1">Uncharacterized protein</fullName>
    </submittedName>
</protein>
<dbReference type="EMBL" id="FPIZ01000002">
    <property type="protein sequence ID" value="SFW25209.1"/>
    <property type="molecule type" value="Genomic_DNA"/>
</dbReference>
<proteinExistence type="predicted"/>
<gene>
    <name evidence="1" type="ORF">SAMN05661012_00778</name>
</gene>
<accession>A0A1K1MQ54</accession>
<evidence type="ECO:0000313" key="1">
    <source>
        <dbReference type="EMBL" id="SFW25209.1"/>
    </source>
</evidence>
<sequence>MFCGLDRKRFNLVWIHPAPEIFILRPGKSLRSDKYNSFVLGKFTLRPGKSLRSDKYNSFVSGKFTLRPGKSLRPDKYNSFVPAKFTLWPGKYNHSSSLKEL</sequence>
<organism evidence="1 2">
    <name type="scientific">Chitinophaga sancti</name>
    <dbReference type="NCBI Taxonomy" id="1004"/>
    <lineage>
        <taxon>Bacteria</taxon>
        <taxon>Pseudomonadati</taxon>
        <taxon>Bacteroidota</taxon>
        <taxon>Chitinophagia</taxon>
        <taxon>Chitinophagales</taxon>
        <taxon>Chitinophagaceae</taxon>
        <taxon>Chitinophaga</taxon>
    </lineage>
</organism>
<dbReference type="STRING" id="1004.SAMN05661012_00778"/>
<dbReference type="AlphaFoldDB" id="A0A1K1MQ54"/>